<keyword evidence="2" id="KW-1133">Transmembrane helix</keyword>
<evidence type="ECO:0000313" key="3">
    <source>
        <dbReference type="EMBL" id="GAA3889233.1"/>
    </source>
</evidence>
<gene>
    <name evidence="3" type="ORF">GCM10022381_33810</name>
</gene>
<dbReference type="Proteomes" id="UP001501803">
    <property type="component" value="Unassembled WGS sequence"/>
</dbReference>
<feature type="region of interest" description="Disordered" evidence="1">
    <location>
        <begin position="1"/>
        <end position="34"/>
    </location>
</feature>
<keyword evidence="4" id="KW-1185">Reference proteome</keyword>
<accession>A0ABP7KYW0</accession>
<name>A0ABP7KYW0_9MICO</name>
<feature type="compositionally biased region" description="Pro residues" evidence="1">
    <location>
        <begin position="15"/>
        <end position="25"/>
    </location>
</feature>
<keyword evidence="2" id="KW-0812">Transmembrane</keyword>
<evidence type="ECO:0000256" key="2">
    <source>
        <dbReference type="SAM" id="Phobius"/>
    </source>
</evidence>
<protein>
    <submittedName>
        <fullName evidence="3">Uncharacterized protein</fullName>
    </submittedName>
</protein>
<evidence type="ECO:0000256" key="1">
    <source>
        <dbReference type="SAM" id="MobiDB-lite"/>
    </source>
</evidence>
<dbReference type="EMBL" id="BAABCN010000012">
    <property type="protein sequence ID" value="GAA3889233.1"/>
    <property type="molecule type" value="Genomic_DNA"/>
</dbReference>
<reference evidence="4" key="1">
    <citation type="journal article" date="2019" name="Int. J. Syst. Evol. Microbiol.">
        <title>The Global Catalogue of Microorganisms (GCM) 10K type strain sequencing project: providing services to taxonomists for standard genome sequencing and annotation.</title>
        <authorList>
            <consortium name="The Broad Institute Genomics Platform"/>
            <consortium name="The Broad Institute Genome Sequencing Center for Infectious Disease"/>
            <person name="Wu L."/>
            <person name="Ma J."/>
        </authorList>
    </citation>
    <scope>NUCLEOTIDE SEQUENCE [LARGE SCALE GENOMIC DNA]</scope>
    <source>
        <strain evidence="4">JCM 17021</strain>
    </source>
</reference>
<comment type="caution">
    <text evidence="3">The sequence shown here is derived from an EMBL/GenBank/DDBJ whole genome shotgun (WGS) entry which is preliminary data.</text>
</comment>
<dbReference type="RefSeq" id="WP_345068829.1">
    <property type="nucleotide sequence ID" value="NZ_BAABCN010000012.1"/>
</dbReference>
<feature type="transmembrane region" description="Helical" evidence="2">
    <location>
        <begin position="42"/>
        <end position="64"/>
    </location>
</feature>
<proteinExistence type="predicted"/>
<organism evidence="3 4">
    <name type="scientific">Leifsonia kafniensis</name>
    <dbReference type="NCBI Taxonomy" id="475957"/>
    <lineage>
        <taxon>Bacteria</taxon>
        <taxon>Bacillati</taxon>
        <taxon>Actinomycetota</taxon>
        <taxon>Actinomycetes</taxon>
        <taxon>Micrococcales</taxon>
        <taxon>Microbacteriaceae</taxon>
        <taxon>Leifsonia</taxon>
    </lineage>
</organism>
<evidence type="ECO:0000313" key="4">
    <source>
        <dbReference type="Proteomes" id="UP001501803"/>
    </source>
</evidence>
<sequence length="67" mass="7267">MDEPTADASTDPSVDPQPDPQPDTQPAPQKRRRTRYAVADVWLRRLALGGFIVIAIVAAIITAVNGR</sequence>
<keyword evidence="2" id="KW-0472">Membrane</keyword>